<dbReference type="EMBL" id="JH432107">
    <property type="status" value="NOT_ANNOTATED_CDS"/>
    <property type="molecule type" value="Genomic_DNA"/>
</dbReference>
<evidence type="ECO:0008006" key="4">
    <source>
        <dbReference type="Google" id="ProtNLM"/>
    </source>
</evidence>
<name>T1JDI2_STRMM</name>
<keyword evidence="1" id="KW-1133">Transmembrane helix</keyword>
<sequence length="453" mass="52231">MKKQLLVLFSLFCINTCYENSVRHFYKRQADTDSKSFFNIIFFFVHLTNFLLIFLGSFIPKSFVTTNCNDHVSCIRYMDGGGNDCTVANCSYILAYEPLRKQGTTIKFFLSALNAQFVGIGFTTDISKRNSEITACVKENNTVVLKMYSWKGSGNDLEPIKFTKTQAQLLDQNTNNGIQCIIERAFIPWTKQGKDLLSLDLFQIYLWGNVKDGVPDILLNQNPKTEWHFSNEKLKLTAKINFRTSNSGLSFEIYQMCGKDVTCIRLMYNVDNPTCTYETCSYNFLYAPTSKRQWEIFLSSADDVDYIAIGLTHDKVNLLDTEIMGCIRTSTQIVSFHYWISNIQQINQPQEQDNKGLQLLEGRWSGNHLWCRLAKTNPTGKNDERSVMYQLYFWGKTTNKGVPILTTKPSTIIASEDMFDLAGAPKNYYKKLEKIIRPHVEQYFQLLWFLVLL</sequence>
<dbReference type="InterPro" id="IPR042789">
    <property type="entry name" value="FRRS1L"/>
</dbReference>
<dbReference type="PANTHER" id="PTHR46902:SF1">
    <property type="entry name" value="DOMON DOMAIN-CONTAINING PROTEIN FRRS1L"/>
    <property type="match status" value="1"/>
</dbReference>
<organism evidence="2 3">
    <name type="scientific">Strigamia maritima</name>
    <name type="common">European centipede</name>
    <name type="synonym">Geophilus maritimus</name>
    <dbReference type="NCBI Taxonomy" id="126957"/>
    <lineage>
        <taxon>Eukaryota</taxon>
        <taxon>Metazoa</taxon>
        <taxon>Ecdysozoa</taxon>
        <taxon>Arthropoda</taxon>
        <taxon>Myriapoda</taxon>
        <taxon>Chilopoda</taxon>
        <taxon>Pleurostigmophora</taxon>
        <taxon>Geophilomorpha</taxon>
        <taxon>Linotaeniidae</taxon>
        <taxon>Strigamia</taxon>
    </lineage>
</organism>
<dbReference type="AlphaFoldDB" id="T1JDI2"/>
<dbReference type="PANTHER" id="PTHR46902">
    <property type="entry name" value="DOMON DOMAIN-CONTAINING PROTEIN FRRS1L"/>
    <property type="match status" value="1"/>
</dbReference>
<proteinExistence type="predicted"/>
<dbReference type="EnsemblMetazoa" id="SMAR011864-RA">
    <property type="protein sequence ID" value="SMAR011864-PA"/>
    <property type="gene ID" value="SMAR011864"/>
</dbReference>
<dbReference type="GO" id="GO:0099072">
    <property type="term" value="P:regulation of postsynaptic membrane neurotransmitter receptor levels"/>
    <property type="evidence" value="ECO:0007669"/>
    <property type="project" value="TreeGrafter"/>
</dbReference>
<accession>T1JDI2</accession>
<dbReference type="Proteomes" id="UP000014500">
    <property type="component" value="Unassembled WGS sequence"/>
</dbReference>
<reference evidence="2" key="2">
    <citation type="submission" date="2015-02" db="UniProtKB">
        <authorList>
            <consortium name="EnsemblMetazoa"/>
        </authorList>
    </citation>
    <scope>IDENTIFICATION</scope>
</reference>
<keyword evidence="1" id="KW-0472">Membrane</keyword>
<evidence type="ECO:0000313" key="2">
    <source>
        <dbReference type="EnsemblMetazoa" id="SMAR011864-PA"/>
    </source>
</evidence>
<dbReference type="GO" id="GO:1900449">
    <property type="term" value="P:regulation of glutamate receptor signaling pathway"/>
    <property type="evidence" value="ECO:0007669"/>
    <property type="project" value="InterPro"/>
</dbReference>
<keyword evidence="1" id="KW-0812">Transmembrane</keyword>
<keyword evidence="3" id="KW-1185">Reference proteome</keyword>
<reference evidence="3" key="1">
    <citation type="submission" date="2011-05" db="EMBL/GenBank/DDBJ databases">
        <authorList>
            <person name="Richards S.R."/>
            <person name="Qu J."/>
            <person name="Jiang H."/>
            <person name="Jhangiani S.N."/>
            <person name="Agravi P."/>
            <person name="Goodspeed R."/>
            <person name="Gross S."/>
            <person name="Mandapat C."/>
            <person name="Jackson L."/>
            <person name="Mathew T."/>
            <person name="Pu L."/>
            <person name="Thornton R."/>
            <person name="Saada N."/>
            <person name="Wilczek-Boney K.B."/>
            <person name="Lee S."/>
            <person name="Kovar C."/>
            <person name="Wu Y."/>
            <person name="Scherer S.E."/>
            <person name="Worley K.C."/>
            <person name="Muzny D.M."/>
            <person name="Gibbs R."/>
        </authorList>
    </citation>
    <scope>NUCLEOTIDE SEQUENCE</scope>
    <source>
        <strain evidence="3">Brora</strain>
    </source>
</reference>
<dbReference type="HOGENOM" id="CLU_604577_0_0_1"/>
<feature type="transmembrane region" description="Helical" evidence="1">
    <location>
        <begin position="37"/>
        <end position="59"/>
    </location>
</feature>
<protein>
    <recommendedName>
        <fullName evidence="4">DOMON domain-containing protein</fullName>
    </recommendedName>
</protein>
<evidence type="ECO:0000313" key="3">
    <source>
        <dbReference type="Proteomes" id="UP000014500"/>
    </source>
</evidence>
<evidence type="ECO:0000256" key="1">
    <source>
        <dbReference type="SAM" id="Phobius"/>
    </source>
</evidence>